<dbReference type="RefSeq" id="XP_022645041.1">
    <property type="nucleotide sequence ID" value="XM_022789306.1"/>
</dbReference>
<feature type="compositionally biased region" description="Basic and acidic residues" evidence="1">
    <location>
        <begin position="77"/>
        <end position="89"/>
    </location>
</feature>
<dbReference type="Proteomes" id="UP000594260">
    <property type="component" value="Unplaced"/>
</dbReference>
<dbReference type="AlphaFoldDB" id="A0A7M7J2B9"/>
<evidence type="ECO:0000256" key="2">
    <source>
        <dbReference type="SAM" id="Phobius"/>
    </source>
</evidence>
<evidence type="ECO:0000256" key="1">
    <source>
        <dbReference type="SAM" id="MobiDB-lite"/>
    </source>
</evidence>
<keyword evidence="4" id="KW-1185">Reference proteome</keyword>
<dbReference type="InParanoid" id="A0A7M7J2B9"/>
<name>A0A7M7J2B9_VARDE</name>
<protein>
    <submittedName>
        <fullName evidence="3">Uncharacterized protein</fullName>
    </submittedName>
</protein>
<dbReference type="RefSeq" id="XP_022645040.1">
    <property type="nucleotide sequence ID" value="XM_022789305.1"/>
</dbReference>
<feature type="transmembrane region" description="Helical" evidence="2">
    <location>
        <begin position="238"/>
        <end position="259"/>
    </location>
</feature>
<reference evidence="3" key="1">
    <citation type="submission" date="2021-01" db="UniProtKB">
        <authorList>
            <consortium name="EnsemblMetazoa"/>
        </authorList>
    </citation>
    <scope>IDENTIFICATION</scope>
</reference>
<dbReference type="EnsemblMetazoa" id="XM_022789306">
    <property type="protein sequence ID" value="XP_022645041"/>
    <property type="gene ID" value="LOC111243548"/>
</dbReference>
<dbReference type="GeneID" id="111243548"/>
<evidence type="ECO:0000313" key="4">
    <source>
        <dbReference type="Proteomes" id="UP000594260"/>
    </source>
</evidence>
<sequence length="260" mass="27962">MVYDYQVKIYVAQSFWRSPRVILILMQIAVVEYLLQLQASRVPTRLFPYVDADDVDGKKAAAVILSSVSSLTYQRPETSRRANAKRDNKGGSTTTPVIYDNVTPSLAAVSLASAWTTPNASLNQGCNCIQRYLSNITTTSIVITTNLKTRIPLPSSNRPIFLTNSSLSPINIVSSNFLSSLGMPCGPLTPTASTVSAITQCRTLRIVAITTATNKNTATIIAPIAGLSNVNKPSNCKAAQYLVLIVIVVEIILVIGTVLG</sequence>
<proteinExistence type="predicted"/>
<evidence type="ECO:0000313" key="3">
    <source>
        <dbReference type="EnsemblMetazoa" id="XP_022645039"/>
    </source>
</evidence>
<keyword evidence="2" id="KW-0472">Membrane</keyword>
<dbReference type="KEGG" id="vde:111243548"/>
<dbReference type="EnsemblMetazoa" id="XM_022789307">
    <property type="protein sequence ID" value="XP_022645042"/>
    <property type="gene ID" value="LOC111243548"/>
</dbReference>
<feature type="region of interest" description="Disordered" evidence="1">
    <location>
        <begin position="75"/>
        <end position="95"/>
    </location>
</feature>
<keyword evidence="2" id="KW-0812">Transmembrane</keyword>
<dbReference type="EnsemblMetazoa" id="XM_022789305">
    <property type="protein sequence ID" value="XP_022645040"/>
    <property type="gene ID" value="LOC111243548"/>
</dbReference>
<keyword evidence="2" id="KW-1133">Transmembrane helix</keyword>
<organism evidence="3 4">
    <name type="scientific">Varroa destructor</name>
    <name type="common">Honeybee mite</name>
    <dbReference type="NCBI Taxonomy" id="109461"/>
    <lineage>
        <taxon>Eukaryota</taxon>
        <taxon>Metazoa</taxon>
        <taxon>Ecdysozoa</taxon>
        <taxon>Arthropoda</taxon>
        <taxon>Chelicerata</taxon>
        <taxon>Arachnida</taxon>
        <taxon>Acari</taxon>
        <taxon>Parasitiformes</taxon>
        <taxon>Mesostigmata</taxon>
        <taxon>Gamasina</taxon>
        <taxon>Dermanyssoidea</taxon>
        <taxon>Varroidae</taxon>
        <taxon>Varroa</taxon>
    </lineage>
</organism>
<accession>A0A7M7J2B9</accession>
<dbReference type="RefSeq" id="XP_022645039.1">
    <property type="nucleotide sequence ID" value="XM_022789304.1"/>
</dbReference>
<dbReference type="EnsemblMetazoa" id="XM_022789304">
    <property type="protein sequence ID" value="XP_022645039"/>
    <property type="gene ID" value="LOC111243548"/>
</dbReference>
<dbReference type="RefSeq" id="XP_022645042.1">
    <property type="nucleotide sequence ID" value="XM_022789307.1"/>
</dbReference>